<comment type="caution">
    <text evidence="1">The sequence shown here is derived from an EMBL/GenBank/DDBJ whole genome shotgun (WGS) entry which is preliminary data.</text>
</comment>
<reference evidence="1" key="1">
    <citation type="journal article" date="2015" name="Nature">
        <title>Complex archaea that bridge the gap between prokaryotes and eukaryotes.</title>
        <authorList>
            <person name="Spang A."/>
            <person name="Saw J.H."/>
            <person name="Jorgensen S.L."/>
            <person name="Zaremba-Niedzwiedzka K."/>
            <person name="Martijn J."/>
            <person name="Lind A.E."/>
            <person name="van Eijk R."/>
            <person name="Schleper C."/>
            <person name="Guy L."/>
            <person name="Ettema T.J."/>
        </authorList>
    </citation>
    <scope>NUCLEOTIDE SEQUENCE</scope>
</reference>
<accession>A0A0F9VY28</accession>
<name>A0A0F9VY28_9ZZZZ</name>
<gene>
    <name evidence="1" type="ORF">LCGC14_0082650</name>
</gene>
<sequence length="120" mass="13641">MKYTIVLLAFLMFSTSSFSQNEVSNLKTGDILFINKDGNTPFQHLYFPKTNFIIKRGAIANYKGLNGMHVKIESLTSDYVARIVPVNGSKFFNKFSYVNANLKSALNDEELKQLNSRFKS</sequence>
<protein>
    <submittedName>
        <fullName evidence="1">Uncharacterized protein</fullName>
    </submittedName>
</protein>
<dbReference type="AlphaFoldDB" id="A0A0F9VY28"/>
<organism evidence="1">
    <name type="scientific">marine sediment metagenome</name>
    <dbReference type="NCBI Taxonomy" id="412755"/>
    <lineage>
        <taxon>unclassified sequences</taxon>
        <taxon>metagenomes</taxon>
        <taxon>ecological metagenomes</taxon>
    </lineage>
</organism>
<evidence type="ECO:0000313" key="1">
    <source>
        <dbReference type="EMBL" id="KKO04953.1"/>
    </source>
</evidence>
<proteinExistence type="predicted"/>
<dbReference type="EMBL" id="LAZR01000021">
    <property type="protein sequence ID" value="KKO04953.1"/>
    <property type="molecule type" value="Genomic_DNA"/>
</dbReference>